<dbReference type="PRINTS" id="PR00455">
    <property type="entry name" value="HTHTETR"/>
</dbReference>
<evidence type="ECO:0000256" key="1">
    <source>
        <dbReference type="ARBA" id="ARBA00023015"/>
    </source>
</evidence>
<dbReference type="InterPro" id="IPR039536">
    <property type="entry name" value="TetR_C_Proteobacteria"/>
</dbReference>
<keyword evidence="3" id="KW-0804">Transcription</keyword>
<evidence type="ECO:0000256" key="4">
    <source>
        <dbReference type="PROSITE-ProRule" id="PRU00335"/>
    </source>
</evidence>
<evidence type="ECO:0000256" key="3">
    <source>
        <dbReference type="ARBA" id="ARBA00023163"/>
    </source>
</evidence>
<dbReference type="Proteomes" id="UP000565262">
    <property type="component" value="Unassembled WGS sequence"/>
</dbReference>
<dbReference type="GO" id="GO:0003700">
    <property type="term" value="F:DNA-binding transcription factor activity"/>
    <property type="evidence" value="ECO:0007669"/>
    <property type="project" value="TreeGrafter"/>
</dbReference>
<evidence type="ECO:0000256" key="2">
    <source>
        <dbReference type="ARBA" id="ARBA00023125"/>
    </source>
</evidence>
<dbReference type="PANTHER" id="PTHR30055">
    <property type="entry name" value="HTH-TYPE TRANSCRIPTIONAL REGULATOR RUTR"/>
    <property type="match status" value="1"/>
</dbReference>
<dbReference type="SUPFAM" id="SSF46689">
    <property type="entry name" value="Homeodomain-like"/>
    <property type="match status" value="1"/>
</dbReference>
<dbReference type="Pfam" id="PF00440">
    <property type="entry name" value="TetR_N"/>
    <property type="match status" value="1"/>
</dbReference>
<keyword evidence="7" id="KW-1185">Reference proteome</keyword>
<proteinExistence type="predicted"/>
<sequence>MNKPVSRSEEKRASILAAAKDLFSAQGFTAITMDQIAKAAGVSKQTVYSHFGNKDDLFAAAIEQKCIALMLPGKDLPDEVTAREALEMVAVRFTVLILSDDSIQVHRTCVSEALTNPEVSRIFYQTGPSKVIHDVSVILAELAQRGLLSIDDPHFAALQFLYMLHGEARMHKEYNIESNLTDEDIQKYTHSCIDMFLRAYAP</sequence>
<dbReference type="PANTHER" id="PTHR30055:SF146">
    <property type="entry name" value="HTH-TYPE TRANSCRIPTIONAL DUAL REGULATOR CECR"/>
    <property type="match status" value="1"/>
</dbReference>
<dbReference type="Pfam" id="PF14246">
    <property type="entry name" value="TetR_C_7"/>
    <property type="match status" value="1"/>
</dbReference>
<dbReference type="FunFam" id="1.10.10.60:FF:000141">
    <property type="entry name" value="TetR family transcriptional regulator"/>
    <property type="match status" value="1"/>
</dbReference>
<dbReference type="InterPro" id="IPR036271">
    <property type="entry name" value="Tet_transcr_reg_TetR-rel_C_sf"/>
</dbReference>
<dbReference type="InterPro" id="IPR050109">
    <property type="entry name" value="HTH-type_TetR-like_transc_reg"/>
</dbReference>
<evidence type="ECO:0000313" key="6">
    <source>
        <dbReference type="EMBL" id="MBB1489610.1"/>
    </source>
</evidence>
<keyword evidence="1" id="KW-0805">Transcription regulation</keyword>
<dbReference type="GO" id="GO:0000976">
    <property type="term" value="F:transcription cis-regulatory region binding"/>
    <property type="evidence" value="ECO:0007669"/>
    <property type="project" value="TreeGrafter"/>
</dbReference>
<dbReference type="Gene3D" id="1.10.357.10">
    <property type="entry name" value="Tetracycline Repressor, domain 2"/>
    <property type="match status" value="1"/>
</dbReference>
<gene>
    <name evidence="6" type="ORF">H4O21_23650</name>
</gene>
<dbReference type="PROSITE" id="PS50977">
    <property type="entry name" value="HTH_TETR_2"/>
    <property type="match status" value="1"/>
</dbReference>
<dbReference type="EMBL" id="JACJFM010000064">
    <property type="protein sequence ID" value="MBB1489610.1"/>
    <property type="molecule type" value="Genomic_DNA"/>
</dbReference>
<dbReference type="InterPro" id="IPR009057">
    <property type="entry name" value="Homeodomain-like_sf"/>
</dbReference>
<keyword evidence="2 4" id="KW-0238">DNA-binding</keyword>
<comment type="caution">
    <text evidence="6">The sequence shown here is derived from an EMBL/GenBank/DDBJ whole genome shotgun (WGS) entry which is preliminary data.</text>
</comment>
<organism evidence="6 7">
    <name type="scientific">Oceanospirillum sediminis</name>
    <dbReference type="NCBI Taxonomy" id="2760088"/>
    <lineage>
        <taxon>Bacteria</taxon>
        <taxon>Pseudomonadati</taxon>
        <taxon>Pseudomonadota</taxon>
        <taxon>Gammaproteobacteria</taxon>
        <taxon>Oceanospirillales</taxon>
        <taxon>Oceanospirillaceae</taxon>
        <taxon>Oceanospirillum</taxon>
    </lineage>
</organism>
<name>A0A839IY50_9GAMM</name>
<dbReference type="SUPFAM" id="SSF48498">
    <property type="entry name" value="Tetracyclin repressor-like, C-terminal domain"/>
    <property type="match status" value="1"/>
</dbReference>
<evidence type="ECO:0000259" key="5">
    <source>
        <dbReference type="PROSITE" id="PS50977"/>
    </source>
</evidence>
<evidence type="ECO:0000313" key="7">
    <source>
        <dbReference type="Proteomes" id="UP000565262"/>
    </source>
</evidence>
<dbReference type="InterPro" id="IPR001647">
    <property type="entry name" value="HTH_TetR"/>
</dbReference>
<protein>
    <submittedName>
        <fullName evidence="6">TetR/AcrR family transcriptional regulator</fullName>
    </submittedName>
</protein>
<dbReference type="AlphaFoldDB" id="A0A839IY50"/>
<dbReference type="RefSeq" id="WP_182812186.1">
    <property type="nucleotide sequence ID" value="NZ_JACJFM010000064.1"/>
</dbReference>
<reference evidence="6 7" key="1">
    <citation type="submission" date="2020-08" db="EMBL/GenBank/DDBJ databases">
        <title>Oceanospirillum sp. nov. isolated from marine sediment.</title>
        <authorList>
            <person name="Ji X."/>
        </authorList>
    </citation>
    <scope>NUCLEOTIDE SEQUENCE [LARGE SCALE GENOMIC DNA]</scope>
    <source>
        <strain evidence="6 7">D5</strain>
    </source>
</reference>
<feature type="DNA-binding region" description="H-T-H motif" evidence="4">
    <location>
        <begin position="32"/>
        <end position="51"/>
    </location>
</feature>
<feature type="domain" description="HTH tetR-type" evidence="5">
    <location>
        <begin position="9"/>
        <end position="69"/>
    </location>
</feature>
<accession>A0A839IY50</accession>
<dbReference type="Gene3D" id="1.10.10.60">
    <property type="entry name" value="Homeodomain-like"/>
    <property type="match status" value="1"/>
</dbReference>